<organism evidence="2 3">
    <name type="scientific">Camellia sinensis</name>
    <name type="common">Tea plant</name>
    <name type="synonym">Thea sinensis</name>
    <dbReference type="NCBI Taxonomy" id="4442"/>
    <lineage>
        <taxon>Eukaryota</taxon>
        <taxon>Viridiplantae</taxon>
        <taxon>Streptophyta</taxon>
        <taxon>Embryophyta</taxon>
        <taxon>Tracheophyta</taxon>
        <taxon>Spermatophyta</taxon>
        <taxon>Magnoliopsida</taxon>
        <taxon>eudicotyledons</taxon>
        <taxon>Gunneridae</taxon>
        <taxon>Pentapetalae</taxon>
        <taxon>asterids</taxon>
        <taxon>Ericales</taxon>
        <taxon>Theaceae</taxon>
        <taxon>Camellia</taxon>
    </lineage>
</organism>
<dbReference type="GO" id="GO:0047372">
    <property type="term" value="F:monoacylglycerol lipase activity"/>
    <property type="evidence" value="ECO:0007669"/>
    <property type="project" value="TreeGrafter"/>
</dbReference>
<dbReference type="Gene3D" id="3.40.1090.10">
    <property type="entry name" value="Cytosolic phospholipase A2 catalytic domain"/>
    <property type="match status" value="1"/>
</dbReference>
<dbReference type="SUPFAM" id="SSF52151">
    <property type="entry name" value="FabD/lysophospholipase-like"/>
    <property type="match status" value="1"/>
</dbReference>
<sequence length="273" mass="31220">MAANNLTLIAIGEVTKQIMRKSAEYFAIKQMDYGRLLGLGTQKAGQKYSAIGAAKWGLMGWLTNGSSTPLIDVFTQASSDMVDFHLSVVFQDLRSEKNYLRIQDDTLIGDVSSVDTTTEKNLEDLVKVGERLLKKPISRVNLETSLIEPYDEEINEDALRRYNCRSSRELLLPVSRKLQARSLERKNYRSRPRPQKKKNYKEIRQRDPSPYRSKSNKGIIEKQRAMDEGEVEQFGQTEQLLDTVHASIVPHCYLSRWALFGPSRISFLLRIST</sequence>
<feature type="compositionally biased region" description="Basic and acidic residues" evidence="1">
    <location>
        <begin position="200"/>
        <end position="209"/>
    </location>
</feature>
<evidence type="ECO:0000256" key="1">
    <source>
        <dbReference type="SAM" id="MobiDB-lite"/>
    </source>
</evidence>
<dbReference type="EMBL" id="JACBKZ010000007">
    <property type="protein sequence ID" value="KAF5946658.1"/>
    <property type="molecule type" value="Genomic_DNA"/>
</dbReference>
<reference evidence="3" key="1">
    <citation type="journal article" date="2020" name="Nat. Commun.">
        <title>Genome assembly of wild tea tree DASZ reveals pedigree and selection history of tea varieties.</title>
        <authorList>
            <person name="Zhang W."/>
            <person name="Zhang Y."/>
            <person name="Qiu H."/>
            <person name="Guo Y."/>
            <person name="Wan H."/>
            <person name="Zhang X."/>
            <person name="Scossa F."/>
            <person name="Alseekh S."/>
            <person name="Zhang Q."/>
            <person name="Wang P."/>
            <person name="Xu L."/>
            <person name="Schmidt M.H."/>
            <person name="Jia X."/>
            <person name="Li D."/>
            <person name="Zhu A."/>
            <person name="Guo F."/>
            <person name="Chen W."/>
            <person name="Ni D."/>
            <person name="Usadel B."/>
            <person name="Fernie A.R."/>
            <person name="Wen W."/>
        </authorList>
    </citation>
    <scope>NUCLEOTIDE SEQUENCE [LARGE SCALE GENOMIC DNA]</scope>
    <source>
        <strain evidence="3">cv. G240</strain>
    </source>
</reference>
<dbReference type="AlphaFoldDB" id="A0A7J7H4K9"/>
<dbReference type="GO" id="GO:0004620">
    <property type="term" value="F:phospholipase activity"/>
    <property type="evidence" value="ECO:0007669"/>
    <property type="project" value="TreeGrafter"/>
</dbReference>
<name>A0A7J7H4K9_CAMSI</name>
<comment type="caution">
    <text evidence="2">The sequence shown here is derived from an EMBL/GenBank/DDBJ whole genome shotgun (WGS) entry which is preliminary data.</text>
</comment>
<dbReference type="Proteomes" id="UP000593564">
    <property type="component" value="Unassembled WGS sequence"/>
</dbReference>
<feature type="region of interest" description="Disordered" evidence="1">
    <location>
        <begin position="183"/>
        <end position="219"/>
    </location>
</feature>
<protein>
    <submittedName>
        <fullName evidence="2">Uncharacterized protein</fullName>
    </submittedName>
</protein>
<evidence type="ECO:0000313" key="2">
    <source>
        <dbReference type="EMBL" id="KAF5946658.1"/>
    </source>
</evidence>
<accession>A0A7J7H4K9</accession>
<proteinExistence type="predicted"/>
<dbReference type="PANTHER" id="PTHR32176:SF109">
    <property type="entry name" value="PATATIN-LIKE PROTEIN 2"/>
    <property type="match status" value="1"/>
</dbReference>
<keyword evidence="3" id="KW-1185">Reference proteome</keyword>
<dbReference type="PANTHER" id="PTHR32176">
    <property type="entry name" value="XYLOSE ISOMERASE"/>
    <property type="match status" value="1"/>
</dbReference>
<evidence type="ECO:0000313" key="3">
    <source>
        <dbReference type="Proteomes" id="UP000593564"/>
    </source>
</evidence>
<gene>
    <name evidence="2" type="ORF">HYC85_016886</name>
</gene>
<dbReference type="InterPro" id="IPR016035">
    <property type="entry name" value="Acyl_Trfase/lysoPLipase"/>
</dbReference>
<reference evidence="2 3" key="2">
    <citation type="submission" date="2020-07" db="EMBL/GenBank/DDBJ databases">
        <title>Genome assembly of wild tea tree DASZ reveals pedigree and selection history of tea varieties.</title>
        <authorList>
            <person name="Zhang W."/>
        </authorList>
    </citation>
    <scope>NUCLEOTIDE SEQUENCE [LARGE SCALE GENOMIC DNA]</scope>
    <source>
        <strain evidence="3">cv. G240</strain>
        <tissue evidence="2">Leaf</tissue>
    </source>
</reference>
<feature type="compositionally biased region" description="Basic residues" evidence="1">
    <location>
        <begin position="188"/>
        <end position="199"/>
    </location>
</feature>